<feature type="domain" description="Luciferase-like" evidence="6">
    <location>
        <begin position="45"/>
        <end position="358"/>
    </location>
</feature>
<dbReference type="Proteomes" id="UP000219072">
    <property type="component" value="Unassembled WGS sequence"/>
</dbReference>
<dbReference type="RefSeq" id="WP_212615865.1">
    <property type="nucleotide sequence ID" value="NZ_OCNE01000004.1"/>
</dbReference>
<evidence type="ECO:0000313" key="7">
    <source>
        <dbReference type="EMBL" id="SOD62134.1"/>
    </source>
</evidence>
<dbReference type="PANTHER" id="PTHR42847:SF4">
    <property type="entry name" value="ALKANESULFONATE MONOOXYGENASE-RELATED"/>
    <property type="match status" value="1"/>
</dbReference>
<keyword evidence="4 7" id="KW-0503">Monooxygenase</keyword>
<organism evidence="7 8">
    <name type="scientific">Streptomyces zhaozhouensis</name>
    <dbReference type="NCBI Taxonomy" id="1300267"/>
    <lineage>
        <taxon>Bacteria</taxon>
        <taxon>Bacillati</taxon>
        <taxon>Actinomycetota</taxon>
        <taxon>Actinomycetes</taxon>
        <taxon>Kitasatosporales</taxon>
        <taxon>Streptomycetaceae</taxon>
        <taxon>Streptomyces</taxon>
    </lineage>
</organism>
<keyword evidence="2" id="KW-0288">FMN</keyword>
<dbReference type="InterPro" id="IPR050172">
    <property type="entry name" value="SsuD_RutA_monooxygenase"/>
</dbReference>
<dbReference type="GO" id="GO:0016705">
    <property type="term" value="F:oxidoreductase activity, acting on paired donors, with incorporation or reduction of molecular oxygen"/>
    <property type="evidence" value="ECO:0007669"/>
    <property type="project" value="InterPro"/>
</dbReference>
<evidence type="ECO:0000256" key="4">
    <source>
        <dbReference type="ARBA" id="ARBA00023033"/>
    </source>
</evidence>
<feature type="region of interest" description="Disordered" evidence="5">
    <location>
        <begin position="1"/>
        <end position="23"/>
    </location>
</feature>
<dbReference type="GO" id="GO:0004497">
    <property type="term" value="F:monooxygenase activity"/>
    <property type="evidence" value="ECO:0007669"/>
    <property type="project" value="UniProtKB-KW"/>
</dbReference>
<dbReference type="AlphaFoldDB" id="A0A286DU90"/>
<proteinExistence type="predicted"/>
<evidence type="ECO:0000256" key="3">
    <source>
        <dbReference type="ARBA" id="ARBA00023002"/>
    </source>
</evidence>
<evidence type="ECO:0000256" key="5">
    <source>
        <dbReference type="SAM" id="MobiDB-lite"/>
    </source>
</evidence>
<reference evidence="7 8" key="1">
    <citation type="submission" date="2017-09" db="EMBL/GenBank/DDBJ databases">
        <authorList>
            <person name="Ehlers B."/>
            <person name="Leendertz F.H."/>
        </authorList>
    </citation>
    <scope>NUCLEOTIDE SEQUENCE [LARGE SCALE GENOMIC DNA]</scope>
    <source>
        <strain evidence="7 8">CGMCC 4.7095</strain>
    </source>
</reference>
<dbReference type="CDD" id="cd01094">
    <property type="entry name" value="Alkanesulfonate_monoxygenase"/>
    <property type="match status" value="1"/>
</dbReference>
<name>A0A286DU90_9ACTN</name>
<sequence>MSRSPHRELRRAPSPLDDPTSPLSRAARQPLMLGLFLPLQTGAFSQSTLERGTRWEFDYNQRLTLRAEAAGFDFVFGLQQWVGKGGFGGEQRYRENFLDPFLSTVALSATTSTILSISTVHVLYGNWHPLHLARFAATADHIAGGRYGLNIVTGYAAGEPPMFGMERIDHDRRYDMADEFTSVMEDLWAGEENLTHDGEFYALRDAYVSPRPRHGRPILVAASGSPAGYAFAGRHADIVFTSSPAGAAFEGAIDALPAHVERIKRAARERGREVKVIIFPLVICRETDAEAEAYRDRIVAHADHESLVNYHARHASGDSAAWPRHVLADRALGGHLQIVGGPEKVARDLDRLHAAGFDGVQLGFFDYEPELAYFTEAVLPLLEARGLRR</sequence>
<feature type="compositionally biased region" description="Low complexity" evidence="5">
    <location>
        <begin position="13"/>
        <end position="23"/>
    </location>
</feature>
<dbReference type="EMBL" id="OCNE01000004">
    <property type="protein sequence ID" value="SOD62134.1"/>
    <property type="molecule type" value="Genomic_DNA"/>
</dbReference>
<protein>
    <submittedName>
        <fullName evidence="7">FMNH2-dependent dimethyl sulfone monooxygenase</fullName>
    </submittedName>
</protein>
<evidence type="ECO:0000256" key="2">
    <source>
        <dbReference type="ARBA" id="ARBA00022643"/>
    </source>
</evidence>
<feature type="compositionally biased region" description="Basic and acidic residues" evidence="5">
    <location>
        <begin position="1"/>
        <end position="11"/>
    </location>
</feature>
<keyword evidence="3" id="KW-0560">Oxidoreductase</keyword>
<accession>A0A286DU90</accession>
<dbReference type="Pfam" id="PF00296">
    <property type="entry name" value="Bac_luciferase"/>
    <property type="match status" value="1"/>
</dbReference>
<keyword evidence="8" id="KW-1185">Reference proteome</keyword>
<dbReference type="InterPro" id="IPR011251">
    <property type="entry name" value="Luciferase-like_dom"/>
</dbReference>
<evidence type="ECO:0000259" key="6">
    <source>
        <dbReference type="Pfam" id="PF00296"/>
    </source>
</evidence>
<gene>
    <name evidence="7" type="ORF">SAMN06297387_104304</name>
</gene>
<evidence type="ECO:0000256" key="1">
    <source>
        <dbReference type="ARBA" id="ARBA00022630"/>
    </source>
</evidence>
<dbReference type="SUPFAM" id="SSF51679">
    <property type="entry name" value="Bacterial luciferase-like"/>
    <property type="match status" value="1"/>
</dbReference>
<dbReference type="InterPro" id="IPR036661">
    <property type="entry name" value="Luciferase-like_sf"/>
</dbReference>
<evidence type="ECO:0000313" key="8">
    <source>
        <dbReference type="Proteomes" id="UP000219072"/>
    </source>
</evidence>
<dbReference type="PANTHER" id="PTHR42847">
    <property type="entry name" value="ALKANESULFONATE MONOOXYGENASE"/>
    <property type="match status" value="1"/>
</dbReference>
<keyword evidence="1" id="KW-0285">Flavoprotein</keyword>
<dbReference type="Gene3D" id="3.20.20.30">
    <property type="entry name" value="Luciferase-like domain"/>
    <property type="match status" value="1"/>
</dbReference>